<dbReference type="Proteomes" id="UP000327044">
    <property type="component" value="Unassembled WGS sequence"/>
</dbReference>
<comment type="caution">
    <text evidence="1">The sequence shown here is derived from an EMBL/GenBank/DDBJ whole genome shotgun (WGS) entry which is preliminary data.</text>
</comment>
<evidence type="ECO:0000313" key="2">
    <source>
        <dbReference type="Proteomes" id="UP000327044"/>
    </source>
</evidence>
<dbReference type="AlphaFoldDB" id="A0A5N4B766"/>
<dbReference type="InParanoid" id="A0A5N4B766"/>
<reference evidence="1 2" key="1">
    <citation type="journal article" date="2018" name="Elife">
        <title>Firefly genomes illuminate parallel origins of bioluminescence in beetles.</title>
        <authorList>
            <person name="Fallon T.R."/>
            <person name="Lower S.E."/>
            <person name="Chang C.H."/>
            <person name="Bessho-Uehara M."/>
            <person name="Martin G.J."/>
            <person name="Bewick A.J."/>
            <person name="Behringer M."/>
            <person name="Debat H.J."/>
            <person name="Wong I."/>
            <person name="Day J.C."/>
            <person name="Suvorov A."/>
            <person name="Silva C.J."/>
            <person name="Stanger-Hall K.F."/>
            <person name="Hall D.W."/>
            <person name="Schmitz R.J."/>
            <person name="Nelson D.R."/>
            <person name="Lewis S.M."/>
            <person name="Shigenobu S."/>
            <person name="Bybee S.M."/>
            <person name="Larracuente A.M."/>
            <person name="Oba Y."/>
            <person name="Weng J.K."/>
        </authorList>
    </citation>
    <scope>NUCLEOTIDE SEQUENCE [LARGE SCALE GENOMIC DNA]</scope>
    <source>
        <strain evidence="1">1611_PpyrPB1</strain>
        <tissue evidence="1">Whole body</tissue>
    </source>
</reference>
<sequence>MFLKNTYRTAGLPETFNAIEEILGTTDPYQSEYDASIREETRPISPLLIDDANVEDMAATGKAWVKDIESASRDLVQQSADGDRDNMMFLPRSRQSTIISWRRKHLQRFKNTKITTSNENR</sequence>
<name>A0A5N4B766_PHOPY</name>
<keyword evidence="2" id="KW-1185">Reference proteome</keyword>
<proteinExistence type="predicted"/>
<dbReference type="EMBL" id="VVIM01000001">
    <property type="protein sequence ID" value="KAB0805445.1"/>
    <property type="molecule type" value="Genomic_DNA"/>
</dbReference>
<gene>
    <name evidence="1" type="ORF">PPYR_02415</name>
</gene>
<accession>A0A5N4B766</accession>
<organism evidence="1 2">
    <name type="scientific">Photinus pyralis</name>
    <name type="common">Common eastern firefly</name>
    <name type="synonym">Lampyris pyralis</name>
    <dbReference type="NCBI Taxonomy" id="7054"/>
    <lineage>
        <taxon>Eukaryota</taxon>
        <taxon>Metazoa</taxon>
        <taxon>Ecdysozoa</taxon>
        <taxon>Arthropoda</taxon>
        <taxon>Hexapoda</taxon>
        <taxon>Insecta</taxon>
        <taxon>Pterygota</taxon>
        <taxon>Neoptera</taxon>
        <taxon>Endopterygota</taxon>
        <taxon>Coleoptera</taxon>
        <taxon>Polyphaga</taxon>
        <taxon>Elateriformia</taxon>
        <taxon>Elateroidea</taxon>
        <taxon>Lampyridae</taxon>
        <taxon>Lampyrinae</taxon>
        <taxon>Photinus</taxon>
    </lineage>
</organism>
<evidence type="ECO:0000313" key="1">
    <source>
        <dbReference type="EMBL" id="KAB0805445.1"/>
    </source>
</evidence>
<protein>
    <submittedName>
        <fullName evidence="1">Uncharacterized protein</fullName>
    </submittedName>
</protein>